<evidence type="ECO:0000313" key="5">
    <source>
        <dbReference type="EMBL" id="MFH6769759.1"/>
    </source>
</evidence>
<gene>
    <name evidence="5" type="ORF">V8G56_13480</name>
</gene>
<dbReference type="InterPro" id="IPR013783">
    <property type="entry name" value="Ig-like_fold"/>
</dbReference>
<dbReference type="Gene3D" id="2.60.120.200">
    <property type="match status" value="3"/>
</dbReference>
<dbReference type="SUPFAM" id="SSF49899">
    <property type="entry name" value="Concanavalin A-like lectins/glucanases"/>
    <property type="match status" value="3"/>
</dbReference>
<feature type="domain" description="LamG-like jellyroll fold" evidence="4">
    <location>
        <begin position="420"/>
        <end position="564"/>
    </location>
</feature>
<feature type="signal peptide" evidence="3">
    <location>
        <begin position="1"/>
        <end position="26"/>
    </location>
</feature>
<dbReference type="PROSITE" id="PS51257">
    <property type="entry name" value="PROKAR_LIPOPROTEIN"/>
    <property type="match status" value="1"/>
</dbReference>
<dbReference type="InterPro" id="IPR006558">
    <property type="entry name" value="LamG-like"/>
</dbReference>
<sequence>MRKRIKLNIKMVYVVMTALIIASCQNLDTPAFSEYEIDPSVVKIISPTEGATIKVFEEPSSLEIEFEVNDDNLVSTISIALDGTEIADYSNFSNPRHISETYTYEGLVIGDHRVVVISTDVNGKSTMAEANFSKQAPYTSLFDGESLYMPFDGDYRDLIGFKIADQVGTPGFLGTGFASANAYKGAPDSYLEFPADGLLSSEFSATFWYKVNSNPDRAGILVIGNDTPENRNQGFRLFREGSATEQRIKLNIGTGAAESWNDGGVIDVAAGEWVNIVVTVSATQTKIYFNGVEVNSADLAAPIDWAGCDKISIGSGAPTFSYWDHKSDYSGIDELRLFNKALTSSDIQIMLNSFNPYTPKYAGESFYMPFDNGYIDLIAGRAAGVVGLPEITDQSYEGIGAYLGATDAYLTYPAEGLLSNQFSTTFWYKVNSSPDRAGLLVVGNDIPENRNQGFRLFREGSPTEQRIKLNIGTGGGESWNDGGIIDVTASEWVQVAVTVSDTQTKIYFNGVEVNSADLTAPIDWTGCESFTIASGVPTFSYWDHKSDTSIIDELRFYNKALSAEEVVQIVGGAYAPPYFGSTLYMPFDGTNLDKVSNTNAIVVGTPSFAGESTVGTNAYAGAADSYLSFPITNLFANEFSGAFWYKVNSAPDRAGILTVAPPMIGVDNDLSSGFRVFREGSGIEQRIKLHLGTDGGDVWNDGDVIDVTAGQWVHIAFTVSATATQIYFNGVAVANTGNMTDKTISWANCTNLSIGSGAPGFIGWGHLSDLSYIDDLMLFDKVLTVDEIQAIMQNQ</sequence>
<dbReference type="Gene3D" id="2.60.40.10">
    <property type="entry name" value="Immunoglobulins"/>
    <property type="match status" value="1"/>
</dbReference>
<evidence type="ECO:0000256" key="3">
    <source>
        <dbReference type="SAM" id="SignalP"/>
    </source>
</evidence>
<feature type="chain" id="PRO_5045420312" evidence="3">
    <location>
        <begin position="27"/>
        <end position="795"/>
    </location>
</feature>
<keyword evidence="2" id="KW-1015">Disulfide bond</keyword>
<evidence type="ECO:0000313" key="6">
    <source>
        <dbReference type="Proteomes" id="UP001610104"/>
    </source>
</evidence>
<evidence type="ECO:0000259" key="4">
    <source>
        <dbReference type="SMART" id="SM00560"/>
    </source>
</evidence>
<keyword evidence="6" id="KW-1185">Reference proteome</keyword>
<reference evidence="5 6" key="1">
    <citation type="submission" date="2024-02" db="EMBL/GenBank/DDBJ databases">
        <title>A Gaetbulibacter species isolated from tidal flats and genomic insights of their niches.</title>
        <authorList>
            <person name="Ye Y."/>
        </authorList>
    </citation>
    <scope>NUCLEOTIDE SEQUENCE [LARGE SCALE GENOMIC DNA]</scope>
    <source>
        <strain evidence="5 6">KEM-8</strain>
    </source>
</reference>
<proteinExistence type="predicted"/>
<evidence type="ECO:0000256" key="2">
    <source>
        <dbReference type="ARBA" id="ARBA00023157"/>
    </source>
</evidence>
<dbReference type="Pfam" id="PF13385">
    <property type="entry name" value="Laminin_G_3"/>
    <property type="match status" value="3"/>
</dbReference>
<evidence type="ECO:0000256" key="1">
    <source>
        <dbReference type="ARBA" id="ARBA00022729"/>
    </source>
</evidence>
<accession>A0ABW7MSF8</accession>
<dbReference type="SMART" id="SM00560">
    <property type="entry name" value="LamGL"/>
    <property type="match status" value="1"/>
</dbReference>
<comment type="caution">
    <text evidence="5">The sequence shown here is derived from an EMBL/GenBank/DDBJ whole genome shotgun (WGS) entry which is preliminary data.</text>
</comment>
<dbReference type="PANTHER" id="PTHR42535:SF2">
    <property type="entry name" value="CHROMOSOME UNDETERMINED SCAFFOLD_146, WHOLE GENOME SHOTGUN SEQUENCE"/>
    <property type="match status" value="1"/>
</dbReference>
<dbReference type="RefSeq" id="WP_395438989.1">
    <property type="nucleotide sequence ID" value="NZ_JBAWKC010000005.1"/>
</dbReference>
<dbReference type="EMBL" id="JBAWKC010000005">
    <property type="protein sequence ID" value="MFH6769759.1"/>
    <property type="molecule type" value="Genomic_DNA"/>
</dbReference>
<dbReference type="InterPro" id="IPR013320">
    <property type="entry name" value="ConA-like_dom_sf"/>
</dbReference>
<dbReference type="Proteomes" id="UP001610104">
    <property type="component" value="Unassembled WGS sequence"/>
</dbReference>
<keyword evidence="1 3" id="KW-0732">Signal</keyword>
<dbReference type="PANTHER" id="PTHR42535">
    <property type="entry name" value="OOKINETE PROTEIN, PUTATIVE-RELATED"/>
    <property type="match status" value="1"/>
</dbReference>
<name>A0ABW7MSF8_9FLAO</name>
<organism evidence="5 6">
    <name type="scientific">Gaetbulibacter aquiaggeris</name>
    <dbReference type="NCBI Taxonomy" id="1735373"/>
    <lineage>
        <taxon>Bacteria</taxon>
        <taxon>Pseudomonadati</taxon>
        <taxon>Bacteroidota</taxon>
        <taxon>Flavobacteriia</taxon>
        <taxon>Flavobacteriales</taxon>
        <taxon>Flavobacteriaceae</taxon>
        <taxon>Gaetbulibacter</taxon>
    </lineage>
</organism>
<protein>
    <submittedName>
        <fullName evidence="5">LamG domain-containing protein</fullName>
    </submittedName>
</protein>